<dbReference type="FunFam" id="3.40.309.10:FF:000009">
    <property type="entry name" value="Aldehyde dehydrogenase A"/>
    <property type="match status" value="1"/>
</dbReference>
<dbReference type="InterPro" id="IPR015590">
    <property type="entry name" value="Aldehyde_DH_dom"/>
</dbReference>
<proteinExistence type="inferred from homology"/>
<dbReference type="Gene3D" id="3.40.309.10">
    <property type="entry name" value="Aldehyde Dehydrogenase, Chain A, domain 2"/>
    <property type="match status" value="1"/>
</dbReference>
<dbReference type="FunFam" id="3.40.605.10:FF:000007">
    <property type="entry name" value="NAD/NADP-dependent betaine aldehyde dehydrogenase"/>
    <property type="match status" value="1"/>
</dbReference>
<keyword evidence="2 4" id="KW-0560">Oxidoreductase</keyword>
<protein>
    <submittedName>
        <fullName evidence="6">Aldehyde dehydrogenase family protein</fullName>
    </submittedName>
</protein>
<evidence type="ECO:0000256" key="2">
    <source>
        <dbReference type="ARBA" id="ARBA00023002"/>
    </source>
</evidence>
<dbReference type="InterPro" id="IPR016160">
    <property type="entry name" value="Ald_DH_CS_CYS"/>
</dbReference>
<organism evidence="6">
    <name type="scientific">Thermomicrobium roseum</name>
    <dbReference type="NCBI Taxonomy" id="500"/>
    <lineage>
        <taxon>Bacteria</taxon>
        <taxon>Pseudomonadati</taxon>
        <taxon>Thermomicrobiota</taxon>
        <taxon>Thermomicrobia</taxon>
        <taxon>Thermomicrobiales</taxon>
        <taxon>Thermomicrobiaceae</taxon>
        <taxon>Thermomicrobium</taxon>
    </lineage>
</organism>
<evidence type="ECO:0000313" key="6">
    <source>
        <dbReference type="EMBL" id="HEF65610.1"/>
    </source>
</evidence>
<reference evidence="6" key="1">
    <citation type="journal article" date="2020" name="mSystems">
        <title>Genome- and Community-Level Interaction Insights into Carbon Utilization and Element Cycling Functions of Hydrothermarchaeota in Hydrothermal Sediment.</title>
        <authorList>
            <person name="Zhou Z."/>
            <person name="Liu Y."/>
            <person name="Xu W."/>
            <person name="Pan J."/>
            <person name="Luo Z.H."/>
            <person name="Li M."/>
        </authorList>
    </citation>
    <scope>NUCLEOTIDE SEQUENCE [LARGE SCALE GENOMIC DNA]</scope>
    <source>
        <strain evidence="6">SpSt-222</strain>
    </source>
</reference>
<dbReference type="PROSITE" id="PS00687">
    <property type="entry name" value="ALDEHYDE_DEHYDR_GLU"/>
    <property type="match status" value="1"/>
</dbReference>
<evidence type="ECO:0000259" key="5">
    <source>
        <dbReference type="Pfam" id="PF00171"/>
    </source>
</evidence>
<sequence>MAEFKNYIGGRWVDAKSGATFERRNPATGELIGTFAKSGPEDVAAAVEAAKAAFDRWRKVPAPKRGEILFRVGQLLVERKEQLAREMTEEMGKVLTEARGDVQEAIDMTFYMAGEGRRLWGQTTPSELPNKWNMTQRRPIGVVGLITPWNFPMAIPAWKIMPALICGNTVVFKPASYTPRSAVRLVQLFEEAGLPPGVLNLVLGTGDTVGTALVQHPDVALISFTGSNEIGQQVAVECARLGKRVSLEMGGKNAIIVMDDADLRLALDGIVWSAFGTSGQRCTAASRVIVHEAVFRELADQLDARVSRLKLGNGLDPTTDVGPLVSQSQLERVHRYVQIGIEEGAQLLTGGQIAREGELARGHFHQPTVFVDVRPEMRIAQEEIFGPVTALIRVRSLEEAIAVCNGVRYGLSASIYTRDINKAFRAIEDVHTGIFYVNAGTIGAEIHLPFGGTKATGNGHREAGQAALDVFTEWQSIFIDYSGRLQRAQIDVEQLTADD</sequence>
<dbReference type="InterPro" id="IPR016162">
    <property type="entry name" value="Ald_DH_N"/>
</dbReference>
<feature type="active site" evidence="3">
    <location>
        <position position="248"/>
    </location>
</feature>
<dbReference type="InterPro" id="IPR016161">
    <property type="entry name" value="Ald_DH/histidinol_DH"/>
</dbReference>
<gene>
    <name evidence="6" type="ORF">ENP47_08445</name>
</gene>
<dbReference type="PANTHER" id="PTHR11699">
    <property type="entry name" value="ALDEHYDE DEHYDROGENASE-RELATED"/>
    <property type="match status" value="1"/>
</dbReference>
<dbReference type="EMBL" id="DSJL01000011">
    <property type="protein sequence ID" value="HEF65610.1"/>
    <property type="molecule type" value="Genomic_DNA"/>
</dbReference>
<evidence type="ECO:0000256" key="4">
    <source>
        <dbReference type="RuleBase" id="RU003345"/>
    </source>
</evidence>
<accession>A0A7C1XP38</accession>
<evidence type="ECO:0000256" key="1">
    <source>
        <dbReference type="ARBA" id="ARBA00009986"/>
    </source>
</evidence>
<dbReference type="Gene3D" id="3.40.605.10">
    <property type="entry name" value="Aldehyde Dehydrogenase, Chain A, domain 1"/>
    <property type="match status" value="1"/>
</dbReference>
<name>A0A7C1XP38_THERO</name>
<feature type="domain" description="Aldehyde dehydrogenase" evidence="5">
    <location>
        <begin position="12"/>
        <end position="477"/>
    </location>
</feature>
<dbReference type="GO" id="GO:0016620">
    <property type="term" value="F:oxidoreductase activity, acting on the aldehyde or oxo group of donors, NAD or NADP as acceptor"/>
    <property type="evidence" value="ECO:0007669"/>
    <property type="project" value="InterPro"/>
</dbReference>
<dbReference type="PROSITE" id="PS00070">
    <property type="entry name" value="ALDEHYDE_DEHYDR_CYS"/>
    <property type="match status" value="1"/>
</dbReference>
<dbReference type="InterPro" id="IPR016163">
    <property type="entry name" value="Ald_DH_C"/>
</dbReference>
<comment type="caution">
    <text evidence="6">The sequence shown here is derived from an EMBL/GenBank/DDBJ whole genome shotgun (WGS) entry which is preliminary data.</text>
</comment>
<dbReference type="Pfam" id="PF00171">
    <property type="entry name" value="Aldedh"/>
    <property type="match status" value="1"/>
</dbReference>
<dbReference type="SUPFAM" id="SSF53720">
    <property type="entry name" value="ALDH-like"/>
    <property type="match status" value="1"/>
</dbReference>
<comment type="similarity">
    <text evidence="1 4">Belongs to the aldehyde dehydrogenase family.</text>
</comment>
<dbReference type="AlphaFoldDB" id="A0A7C1XP38"/>
<dbReference type="CDD" id="cd07131">
    <property type="entry name" value="ALDH_AldH-CAJ73105"/>
    <property type="match status" value="1"/>
</dbReference>
<dbReference type="InterPro" id="IPR029510">
    <property type="entry name" value="Ald_DH_CS_GLU"/>
</dbReference>
<evidence type="ECO:0000256" key="3">
    <source>
        <dbReference type="PROSITE-ProRule" id="PRU10007"/>
    </source>
</evidence>